<feature type="compositionally biased region" description="Low complexity" evidence="1">
    <location>
        <begin position="187"/>
        <end position="198"/>
    </location>
</feature>
<protein>
    <submittedName>
        <fullName evidence="2">11321_t:CDS:1</fullName>
    </submittedName>
</protein>
<dbReference type="AlphaFoldDB" id="A0A9N8WEM1"/>
<feature type="compositionally biased region" description="Polar residues" evidence="1">
    <location>
        <begin position="22"/>
        <end position="31"/>
    </location>
</feature>
<proteinExistence type="predicted"/>
<feature type="region of interest" description="Disordered" evidence="1">
    <location>
        <begin position="161"/>
        <end position="215"/>
    </location>
</feature>
<reference evidence="2" key="1">
    <citation type="submission" date="2021-06" db="EMBL/GenBank/DDBJ databases">
        <authorList>
            <person name="Kallberg Y."/>
            <person name="Tangrot J."/>
            <person name="Rosling A."/>
        </authorList>
    </citation>
    <scope>NUCLEOTIDE SEQUENCE</scope>
    <source>
        <strain evidence="2">UK204</strain>
    </source>
</reference>
<evidence type="ECO:0000256" key="1">
    <source>
        <dbReference type="SAM" id="MobiDB-lite"/>
    </source>
</evidence>
<dbReference type="EMBL" id="CAJVPQ010000440">
    <property type="protein sequence ID" value="CAG8481671.1"/>
    <property type="molecule type" value="Genomic_DNA"/>
</dbReference>
<dbReference type="SUPFAM" id="SSF56112">
    <property type="entry name" value="Protein kinase-like (PK-like)"/>
    <property type="match status" value="1"/>
</dbReference>
<dbReference type="OrthoDB" id="195446at2759"/>
<feature type="region of interest" description="Disordered" evidence="1">
    <location>
        <begin position="21"/>
        <end position="51"/>
    </location>
</feature>
<dbReference type="InterPro" id="IPR011009">
    <property type="entry name" value="Kinase-like_dom_sf"/>
</dbReference>
<feature type="compositionally biased region" description="Basic and acidic residues" evidence="1">
    <location>
        <begin position="166"/>
        <end position="184"/>
    </location>
</feature>
<gene>
    <name evidence="2" type="ORF">FCALED_LOCUS2743</name>
</gene>
<name>A0A9N8WEM1_9GLOM</name>
<evidence type="ECO:0000313" key="2">
    <source>
        <dbReference type="EMBL" id="CAG8481671.1"/>
    </source>
</evidence>
<comment type="caution">
    <text evidence="2">The sequence shown here is derived from an EMBL/GenBank/DDBJ whole genome shotgun (WGS) entry which is preliminary data.</text>
</comment>
<keyword evidence="3" id="KW-1185">Reference proteome</keyword>
<organism evidence="2 3">
    <name type="scientific">Funneliformis caledonium</name>
    <dbReference type="NCBI Taxonomy" id="1117310"/>
    <lineage>
        <taxon>Eukaryota</taxon>
        <taxon>Fungi</taxon>
        <taxon>Fungi incertae sedis</taxon>
        <taxon>Mucoromycota</taxon>
        <taxon>Glomeromycotina</taxon>
        <taxon>Glomeromycetes</taxon>
        <taxon>Glomerales</taxon>
        <taxon>Glomeraceae</taxon>
        <taxon>Funneliformis</taxon>
    </lineage>
</organism>
<accession>A0A9N8WEM1</accession>
<sequence length="462" mass="53555">MTGNGKLGEFPTAFSNYHFGNKGNSSGWSHDQPNKNEEEYEYCQQGSDGRPLKIQWQKPHETNEIDTWRNTLGRNFESALKYRDNKKYRSLPPSTKKPVDPRRFGMVDPFKYASYIDDEGWNPIAYFAQELQKEEEMKRQKSGHSNSTNEAEELVNMIVKGNLSRSGRESKRRDSGVSHVDSNRKGSISSTSTVTSIKPPIPKKSSNRIQDKRDSKTCPTCKGMVAEGGYYTQWCQPCENRKFEDLFELWSSGNDVIDCFILESQLNAKSRFDYLEWIPFDRFKDVQLIGLGGFGSVYHAIWLDGPREKLDKKTGQYVRCGEWRIALKCFDNSEHITPDFFEEQFSEAERRRLASINEGIGTSNTPDQLESPIHTPIQSPISSGFNIDKNEHFEESYTSRFLRFESLQEPTIIFTRTNDPREHLAVQKYMAEETRSYNVKYEMMQIESSEIVSEVYEILQYW</sequence>
<dbReference type="Proteomes" id="UP000789570">
    <property type="component" value="Unassembled WGS sequence"/>
</dbReference>
<evidence type="ECO:0000313" key="3">
    <source>
        <dbReference type="Proteomes" id="UP000789570"/>
    </source>
</evidence>